<feature type="transmembrane region" description="Helical" evidence="6">
    <location>
        <begin position="334"/>
        <end position="355"/>
    </location>
</feature>
<gene>
    <name evidence="9" type="ORF">CLV32_3823</name>
</gene>
<evidence type="ECO:0000259" key="8">
    <source>
        <dbReference type="Pfam" id="PF12704"/>
    </source>
</evidence>
<dbReference type="PANTHER" id="PTHR30572">
    <property type="entry name" value="MEMBRANE COMPONENT OF TRANSPORTER-RELATED"/>
    <property type="match status" value="1"/>
</dbReference>
<evidence type="ECO:0000259" key="7">
    <source>
        <dbReference type="Pfam" id="PF02687"/>
    </source>
</evidence>
<dbReference type="EMBL" id="SNWM01000005">
    <property type="protein sequence ID" value="TDO20064.1"/>
    <property type="molecule type" value="Genomic_DNA"/>
</dbReference>
<dbReference type="OrthoDB" id="1451596at2"/>
<organism evidence="9 10">
    <name type="scientific">Pedobacter duraquae</name>
    <dbReference type="NCBI Taxonomy" id="425511"/>
    <lineage>
        <taxon>Bacteria</taxon>
        <taxon>Pseudomonadati</taxon>
        <taxon>Bacteroidota</taxon>
        <taxon>Sphingobacteriia</taxon>
        <taxon>Sphingobacteriales</taxon>
        <taxon>Sphingobacteriaceae</taxon>
        <taxon>Pedobacter</taxon>
    </lineage>
</organism>
<protein>
    <submittedName>
        <fullName evidence="9">MacB-like protein</fullName>
    </submittedName>
</protein>
<evidence type="ECO:0000256" key="5">
    <source>
        <dbReference type="ARBA" id="ARBA00023136"/>
    </source>
</evidence>
<comment type="caution">
    <text evidence="9">The sequence shown here is derived from an EMBL/GenBank/DDBJ whole genome shotgun (WGS) entry which is preliminary data.</text>
</comment>
<evidence type="ECO:0000256" key="2">
    <source>
        <dbReference type="ARBA" id="ARBA00022475"/>
    </source>
</evidence>
<evidence type="ECO:0000256" key="4">
    <source>
        <dbReference type="ARBA" id="ARBA00022989"/>
    </source>
</evidence>
<accession>A0A4R6IDP2</accession>
<feature type="domain" description="ABC3 transporter permease C-terminal" evidence="7">
    <location>
        <begin position="668"/>
        <end position="780"/>
    </location>
</feature>
<name>A0A4R6IDP2_9SPHI</name>
<dbReference type="GO" id="GO:0005886">
    <property type="term" value="C:plasma membrane"/>
    <property type="evidence" value="ECO:0007669"/>
    <property type="project" value="UniProtKB-SubCell"/>
</dbReference>
<dbReference type="Proteomes" id="UP000295499">
    <property type="component" value="Unassembled WGS sequence"/>
</dbReference>
<feature type="domain" description="ABC3 transporter permease C-terminal" evidence="7">
    <location>
        <begin position="284"/>
        <end position="399"/>
    </location>
</feature>
<evidence type="ECO:0000256" key="3">
    <source>
        <dbReference type="ARBA" id="ARBA00022692"/>
    </source>
</evidence>
<keyword evidence="4 6" id="KW-1133">Transmembrane helix</keyword>
<comment type="subcellular location">
    <subcellularLocation>
        <location evidence="1">Cell membrane</location>
        <topology evidence="1">Multi-pass membrane protein</topology>
    </subcellularLocation>
</comment>
<feature type="transmembrane region" description="Helical" evidence="6">
    <location>
        <begin position="420"/>
        <end position="440"/>
    </location>
</feature>
<dbReference type="RefSeq" id="WP_133558332.1">
    <property type="nucleotide sequence ID" value="NZ_SNWM01000005.1"/>
</dbReference>
<dbReference type="InterPro" id="IPR003838">
    <property type="entry name" value="ABC3_permease_C"/>
</dbReference>
<dbReference type="InterPro" id="IPR050250">
    <property type="entry name" value="Macrolide_Exporter_MacB"/>
</dbReference>
<keyword evidence="10" id="KW-1185">Reference proteome</keyword>
<feature type="transmembrane region" description="Helical" evidence="6">
    <location>
        <begin position="747"/>
        <end position="768"/>
    </location>
</feature>
<sequence length="787" mass="87265">MFKLNFRIALRNLWKNKGFTLINVGGLAIGLASCMLLLLYVAYEWGYDKQYSNYKTTYMVYNNQAANGKIFSFAATPGLMAETAKDEIPGIKEAVRFDYPSDRLLTYKRNSFKKSSSFSDPAIFKIFDFKVLKGNQSTFLKNPNAVVLTETLAKALFGNEDPINKVVKFDNQEELIVEGVIEDLPKNSSIRFDFLMPWSLYGKINPWSLQAGWNSNFCMTLIQLQDNSFFEQANSKLHGIIKANNKDSNGEPFLHPLAKYHLYNTFEGGKSVGGRIEQLQILFLLAFCILLIACVNFMNLSTARSEKRGKEVGVRKAIGSSRADLIGQFMMESILLSLLSMLLAFALIEVCLPYFNNLLGVELAINYTQWQFWTMLVGLAVLTGLLAGSYPAFYLSSFDPIKVLKGFSVAGGSSLSVRKFLVVFQFVFATCLIICTAVIYQQLNYIKNKSVGYSTKNLIEIPIQGVLNQPEKYALLKDKLLKSGVVADVTNFSAAITQGGNNGYGIEWPGKDIKSNVLVNFRSTGYDFIKTTGMKLSAGRDFSMQHADSANVMINQALAKIMGMKHPVGSVIKWGGTPVTIIGVIEDYVEESPYKYSSPMIVTHTDGSNAVALVRVAATANLSTAVDVIDQIVKEINPDYPVDRHFVDDSFADKLKNERLLGTLSNWFGGFAVFISCLGLLGLALYMAEQRKKEISIRKVLGASSANILVLLNKDFVKLVLIANLIAFPLGYIIINKWLSSYDFRVGISIIPFAIAFLLSLFIAVLTVSVQSAKVAKANPIDALKYE</sequence>
<dbReference type="AlphaFoldDB" id="A0A4R6IDP2"/>
<feature type="transmembrane region" description="Helical" evidence="6">
    <location>
        <begin position="281"/>
        <end position="300"/>
    </location>
</feature>
<dbReference type="GO" id="GO:0022857">
    <property type="term" value="F:transmembrane transporter activity"/>
    <property type="evidence" value="ECO:0007669"/>
    <property type="project" value="TreeGrafter"/>
</dbReference>
<dbReference type="PROSITE" id="PS51257">
    <property type="entry name" value="PROKAR_LIPOPROTEIN"/>
    <property type="match status" value="1"/>
</dbReference>
<keyword evidence="5 6" id="KW-0472">Membrane</keyword>
<evidence type="ECO:0000313" key="9">
    <source>
        <dbReference type="EMBL" id="TDO20064.1"/>
    </source>
</evidence>
<dbReference type="PANTHER" id="PTHR30572:SF18">
    <property type="entry name" value="ABC-TYPE MACROLIDE FAMILY EXPORT SYSTEM PERMEASE COMPONENT 2"/>
    <property type="match status" value="1"/>
</dbReference>
<dbReference type="InterPro" id="IPR025857">
    <property type="entry name" value="MacB_PCD"/>
</dbReference>
<dbReference type="Pfam" id="PF02687">
    <property type="entry name" value="FtsX"/>
    <property type="match status" value="2"/>
</dbReference>
<feature type="transmembrane region" description="Helical" evidence="6">
    <location>
        <begin position="21"/>
        <end position="43"/>
    </location>
</feature>
<proteinExistence type="predicted"/>
<evidence type="ECO:0000313" key="10">
    <source>
        <dbReference type="Proteomes" id="UP000295499"/>
    </source>
</evidence>
<feature type="transmembrane region" description="Helical" evidence="6">
    <location>
        <begin position="667"/>
        <end position="688"/>
    </location>
</feature>
<keyword evidence="3 6" id="KW-0812">Transmembrane</keyword>
<evidence type="ECO:0000256" key="1">
    <source>
        <dbReference type="ARBA" id="ARBA00004651"/>
    </source>
</evidence>
<feature type="domain" description="MacB-like periplasmic core" evidence="8">
    <location>
        <begin position="445"/>
        <end position="631"/>
    </location>
</feature>
<evidence type="ECO:0000256" key="6">
    <source>
        <dbReference type="SAM" id="Phobius"/>
    </source>
</evidence>
<feature type="transmembrane region" description="Helical" evidence="6">
    <location>
        <begin position="375"/>
        <end position="395"/>
    </location>
</feature>
<dbReference type="Pfam" id="PF12704">
    <property type="entry name" value="MacB_PCD"/>
    <property type="match status" value="2"/>
</dbReference>
<feature type="transmembrane region" description="Helical" evidence="6">
    <location>
        <begin position="716"/>
        <end position="735"/>
    </location>
</feature>
<keyword evidence="2" id="KW-1003">Cell membrane</keyword>
<reference evidence="9 10" key="1">
    <citation type="submission" date="2019-03" db="EMBL/GenBank/DDBJ databases">
        <title>Genomic Encyclopedia of Archaeal and Bacterial Type Strains, Phase II (KMG-II): from individual species to whole genera.</title>
        <authorList>
            <person name="Goeker M."/>
        </authorList>
    </citation>
    <scope>NUCLEOTIDE SEQUENCE [LARGE SCALE GENOMIC DNA]</scope>
    <source>
        <strain evidence="9 10">DSM 19034</strain>
    </source>
</reference>
<feature type="domain" description="MacB-like periplasmic core" evidence="8">
    <location>
        <begin position="20"/>
        <end position="237"/>
    </location>
</feature>